<reference evidence="3 4" key="1">
    <citation type="journal article" date="2019" name="Int. J. Syst. Evol. Microbiol.">
        <title>The Global Catalogue of Microorganisms (GCM) 10K type strain sequencing project: providing services to taxonomists for standard genome sequencing and annotation.</title>
        <authorList>
            <consortium name="The Broad Institute Genomics Platform"/>
            <consortium name="The Broad Institute Genome Sequencing Center for Infectious Disease"/>
            <person name="Wu L."/>
            <person name="Ma J."/>
        </authorList>
    </citation>
    <scope>NUCLEOTIDE SEQUENCE [LARGE SCALE GENOMIC DNA]</scope>
    <source>
        <strain evidence="3 4">JCM 16328</strain>
    </source>
</reference>
<feature type="transmembrane region" description="Helical" evidence="2">
    <location>
        <begin position="40"/>
        <end position="66"/>
    </location>
</feature>
<comment type="caution">
    <text evidence="3">The sequence shown here is derived from an EMBL/GenBank/DDBJ whole genome shotgun (WGS) entry which is preliminary data.</text>
</comment>
<feature type="transmembrane region" description="Helical" evidence="2">
    <location>
        <begin position="311"/>
        <end position="333"/>
    </location>
</feature>
<evidence type="ECO:0000256" key="2">
    <source>
        <dbReference type="SAM" id="Phobius"/>
    </source>
</evidence>
<keyword evidence="2" id="KW-1133">Transmembrane helix</keyword>
<proteinExistence type="predicted"/>
<dbReference type="AlphaFoldDB" id="A0AAV3T8X4"/>
<keyword evidence="4" id="KW-1185">Reference proteome</keyword>
<dbReference type="RefSeq" id="WP_343772640.1">
    <property type="nucleotide sequence ID" value="NZ_BAAADV010000001.1"/>
</dbReference>
<dbReference type="Proteomes" id="UP001500420">
    <property type="component" value="Unassembled WGS sequence"/>
</dbReference>
<protein>
    <submittedName>
        <fullName evidence="3">Uncharacterized protein</fullName>
    </submittedName>
</protein>
<gene>
    <name evidence="3" type="ORF">GCM10009020_08500</name>
</gene>
<evidence type="ECO:0000313" key="4">
    <source>
        <dbReference type="Proteomes" id="UP001500420"/>
    </source>
</evidence>
<evidence type="ECO:0000256" key="1">
    <source>
        <dbReference type="SAM" id="MobiDB-lite"/>
    </source>
</evidence>
<dbReference type="Pfam" id="PF25927">
    <property type="entry name" value="DUF7972"/>
    <property type="match status" value="1"/>
</dbReference>
<keyword evidence="2" id="KW-0472">Membrane</keyword>
<feature type="region of interest" description="Disordered" evidence="1">
    <location>
        <begin position="1"/>
        <end position="31"/>
    </location>
</feature>
<keyword evidence="2" id="KW-0812">Transmembrane</keyword>
<evidence type="ECO:0000313" key="3">
    <source>
        <dbReference type="EMBL" id="GAA0665692.1"/>
    </source>
</evidence>
<feature type="transmembrane region" description="Helical" evidence="2">
    <location>
        <begin position="276"/>
        <end position="299"/>
    </location>
</feature>
<name>A0AAV3T8X4_9EURY</name>
<accession>A0AAV3T8X4</accession>
<organism evidence="3 4">
    <name type="scientific">Natronoarchaeum mannanilyticum</name>
    <dbReference type="NCBI Taxonomy" id="926360"/>
    <lineage>
        <taxon>Archaea</taxon>
        <taxon>Methanobacteriati</taxon>
        <taxon>Methanobacteriota</taxon>
        <taxon>Stenosarchaea group</taxon>
        <taxon>Halobacteria</taxon>
        <taxon>Halobacteriales</taxon>
        <taxon>Natronoarchaeaceae</taxon>
    </lineage>
</organism>
<dbReference type="EMBL" id="BAAADV010000001">
    <property type="protein sequence ID" value="GAA0665692.1"/>
    <property type="molecule type" value="Genomic_DNA"/>
</dbReference>
<feature type="transmembrane region" description="Helical" evidence="2">
    <location>
        <begin position="86"/>
        <end position="109"/>
    </location>
</feature>
<dbReference type="InterPro" id="IPR058278">
    <property type="entry name" value="DUF7972"/>
</dbReference>
<sequence length="378" mass="42530">MTEDEDDSGLLTEGASEIRDRTEDLGSVPSQPGENRLKQWFLLTGARLSVTAVLLVLVFGSLLALSVLRPLQVRMLLTETTAARTLFSSLLSGAILLVSIVVSINSIVLSQEITDIENQQKRITASIEYRRHIEQFIEADVTPARPSEFLNAVLYAISQQMDVLIRISARTENEDFQAYVQEFAEHVEAEIDEARSTLRNSHLGAFSILLAGLNYNYSGQLHTARALKRTFSDDLSDDEREAIDGLIDTFKHVATGREYFKSLYYKRELARLSSRLLYVSLPVIVFTSYMILALDARLFPEVQVLGMSPLLITMTFAYSVALAPYIVLTSYILRATTITLRTLAAGPFILQTGSRIDTFDWETPERERNWNLTDDEDN</sequence>